<sequence>MRSAFTDHGTSIAALARAHGVSRAAIRTALTGLLPGQPGLPVLIPTEGPAEASG</sequence>
<evidence type="ECO:0000313" key="2">
    <source>
        <dbReference type="Proteomes" id="UP000633509"/>
    </source>
</evidence>
<dbReference type="Proteomes" id="UP000633509">
    <property type="component" value="Unassembled WGS sequence"/>
</dbReference>
<comment type="caution">
    <text evidence="1">The sequence shown here is derived from an EMBL/GenBank/DDBJ whole genome shotgun (WGS) entry which is preliminary data.</text>
</comment>
<organism evidence="1 2">
    <name type="scientific">Nonomuraea angiospora</name>
    <dbReference type="NCBI Taxonomy" id="46172"/>
    <lineage>
        <taxon>Bacteria</taxon>
        <taxon>Bacillati</taxon>
        <taxon>Actinomycetota</taxon>
        <taxon>Actinomycetes</taxon>
        <taxon>Streptosporangiales</taxon>
        <taxon>Streptosporangiaceae</taxon>
        <taxon>Nonomuraea</taxon>
    </lineage>
</organism>
<proteinExistence type="predicted"/>
<accession>A0ABR9LQT6</accession>
<keyword evidence="2" id="KW-1185">Reference proteome</keyword>
<name>A0ABR9LQT6_9ACTN</name>
<dbReference type="EMBL" id="JADBEK010000001">
    <property type="protein sequence ID" value="MBE1582765.1"/>
    <property type="molecule type" value="Genomic_DNA"/>
</dbReference>
<gene>
    <name evidence="1" type="ORF">H4W80_001023</name>
</gene>
<protein>
    <submittedName>
        <fullName evidence="1">Lambda repressor-like predicted transcriptional regulator</fullName>
    </submittedName>
</protein>
<reference evidence="1 2" key="1">
    <citation type="submission" date="2020-10" db="EMBL/GenBank/DDBJ databases">
        <title>Sequencing the genomes of 1000 actinobacteria strains.</title>
        <authorList>
            <person name="Klenk H.-P."/>
        </authorList>
    </citation>
    <scope>NUCLEOTIDE SEQUENCE [LARGE SCALE GENOMIC DNA]</scope>
    <source>
        <strain evidence="1 2">DSM 43173</strain>
    </source>
</reference>
<evidence type="ECO:0000313" key="1">
    <source>
        <dbReference type="EMBL" id="MBE1582765.1"/>
    </source>
</evidence>